<protein>
    <submittedName>
        <fullName evidence="4">HTH-type transcriptional regulator PuuR</fullName>
    </submittedName>
</protein>
<dbReference type="GO" id="GO:0003700">
    <property type="term" value="F:DNA-binding transcription factor activity"/>
    <property type="evidence" value="ECO:0007669"/>
    <property type="project" value="TreeGrafter"/>
</dbReference>
<dbReference type="PANTHER" id="PTHR46797:SF2">
    <property type="entry name" value="TRANSCRIPTIONAL REGULATOR"/>
    <property type="match status" value="1"/>
</dbReference>
<dbReference type="SUPFAM" id="SSF47413">
    <property type="entry name" value="lambda repressor-like DNA-binding domains"/>
    <property type="match status" value="1"/>
</dbReference>
<dbReference type="GO" id="GO:0005829">
    <property type="term" value="C:cytosol"/>
    <property type="evidence" value="ECO:0007669"/>
    <property type="project" value="TreeGrafter"/>
</dbReference>
<evidence type="ECO:0000313" key="5">
    <source>
        <dbReference type="Proteomes" id="UP001162834"/>
    </source>
</evidence>
<evidence type="ECO:0000256" key="1">
    <source>
        <dbReference type="ARBA" id="ARBA00023125"/>
    </source>
</evidence>
<dbReference type="Pfam" id="PF01381">
    <property type="entry name" value="HTH_3"/>
    <property type="match status" value="1"/>
</dbReference>
<dbReference type="AlphaFoldDB" id="A0A9E6Y2G3"/>
<sequence>MSAVDSPGGQIELSAYGTRLRSAREGLGVSVRSLARAVGVSPSLISQIEKGRANPSVGTLYGIVSALEISLDELFSETRETIGSAASADSRRSDQTVQRHADRPTVDLASGVRWERLTPMRDASVDFLLVTYDVGGASCPPDGLIRHSGREYGIVISGRLGATIGFETLELEAGDSLVVDCPTPHRFWTIGHEPAVAVWAIVGHAGDPPADFNS</sequence>
<dbReference type="InterPro" id="IPR001387">
    <property type="entry name" value="Cro/C1-type_HTH"/>
</dbReference>
<dbReference type="CDD" id="cd02209">
    <property type="entry name" value="cupin_XRE_C"/>
    <property type="match status" value="1"/>
</dbReference>
<dbReference type="InterPro" id="IPR010982">
    <property type="entry name" value="Lambda_DNA-bd_dom_sf"/>
</dbReference>
<dbReference type="SMART" id="SM00530">
    <property type="entry name" value="HTH_XRE"/>
    <property type="match status" value="1"/>
</dbReference>
<dbReference type="GO" id="GO:0003677">
    <property type="term" value="F:DNA binding"/>
    <property type="evidence" value="ECO:0007669"/>
    <property type="project" value="UniProtKB-KW"/>
</dbReference>
<dbReference type="CDD" id="cd00093">
    <property type="entry name" value="HTH_XRE"/>
    <property type="match status" value="1"/>
</dbReference>
<dbReference type="Pfam" id="PF07883">
    <property type="entry name" value="Cupin_2"/>
    <property type="match status" value="1"/>
</dbReference>
<keyword evidence="5" id="KW-1185">Reference proteome</keyword>
<dbReference type="Gene3D" id="2.60.120.10">
    <property type="entry name" value="Jelly Rolls"/>
    <property type="match status" value="1"/>
</dbReference>
<evidence type="ECO:0000259" key="3">
    <source>
        <dbReference type="PROSITE" id="PS50943"/>
    </source>
</evidence>
<name>A0A9E6Y2G3_9ACTN</name>
<gene>
    <name evidence="4" type="primary">puuR_1</name>
    <name evidence="4" type="ORF">DSM104329_05426</name>
</gene>
<accession>A0A9E6Y2G3</accession>
<dbReference type="KEGG" id="sbae:DSM104329_05426"/>
<dbReference type="Proteomes" id="UP001162834">
    <property type="component" value="Chromosome"/>
</dbReference>
<evidence type="ECO:0000313" key="4">
    <source>
        <dbReference type="EMBL" id="UGS38994.1"/>
    </source>
</evidence>
<organism evidence="4 5">
    <name type="scientific">Capillimicrobium parvum</name>
    <dbReference type="NCBI Taxonomy" id="2884022"/>
    <lineage>
        <taxon>Bacteria</taxon>
        <taxon>Bacillati</taxon>
        <taxon>Actinomycetota</taxon>
        <taxon>Thermoleophilia</taxon>
        <taxon>Solirubrobacterales</taxon>
        <taxon>Capillimicrobiaceae</taxon>
        <taxon>Capillimicrobium</taxon>
    </lineage>
</organism>
<feature type="domain" description="HTH cro/C1-type" evidence="3">
    <location>
        <begin position="20"/>
        <end position="74"/>
    </location>
</feature>
<reference evidence="4" key="1">
    <citation type="journal article" date="2022" name="Int. J. Syst. Evol. Microbiol.">
        <title>Pseudomonas aegrilactucae sp. nov. and Pseudomonas morbosilactucae sp. nov., pathogens causing bacterial rot of lettuce in Japan.</title>
        <authorList>
            <person name="Sawada H."/>
            <person name="Fujikawa T."/>
            <person name="Satou M."/>
        </authorList>
    </citation>
    <scope>NUCLEOTIDE SEQUENCE</scope>
    <source>
        <strain evidence="4">0166_1</strain>
    </source>
</reference>
<feature type="compositionally biased region" description="Basic and acidic residues" evidence="2">
    <location>
        <begin position="89"/>
        <end position="102"/>
    </location>
</feature>
<keyword evidence="1" id="KW-0238">DNA-binding</keyword>
<dbReference type="Gene3D" id="1.10.260.40">
    <property type="entry name" value="lambda repressor-like DNA-binding domains"/>
    <property type="match status" value="1"/>
</dbReference>
<feature type="region of interest" description="Disordered" evidence="2">
    <location>
        <begin position="83"/>
        <end position="102"/>
    </location>
</feature>
<dbReference type="PANTHER" id="PTHR46797">
    <property type="entry name" value="HTH-TYPE TRANSCRIPTIONAL REGULATOR"/>
    <property type="match status" value="1"/>
</dbReference>
<dbReference type="InterPro" id="IPR013096">
    <property type="entry name" value="Cupin_2"/>
</dbReference>
<dbReference type="InterPro" id="IPR050807">
    <property type="entry name" value="TransReg_Diox_bact_type"/>
</dbReference>
<proteinExistence type="predicted"/>
<dbReference type="EMBL" id="CP087164">
    <property type="protein sequence ID" value="UGS38994.1"/>
    <property type="molecule type" value="Genomic_DNA"/>
</dbReference>
<dbReference type="PROSITE" id="PS50943">
    <property type="entry name" value="HTH_CROC1"/>
    <property type="match status" value="1"/>
</dbReference>
<dbReference type="InterPro" id="IPR014710">
    <property type="entry name" value="RmlC-like_jellyroll"/>
</dbReference>
<dbReference type="InterPro" id="IPR011051">
    <property type="entry name" value="RmlC_Cupin_sf"/>
</dbReference>
<evidence type="ECO:0000256" key="2">
    <source>
        <dbReference type="SAM" id="MobiDB-lite"/>
    </source>
</evidence>
<dbReference type="SUPFAM" id="SSF51182">
    <property type="entry name" value="RmlC-like cupins"/>
    <property type="match status" value="1"/>
</dbReference>